<name>A0A923S483_9BURK</name>
<dbReference type="RefSeq" id="WP_187083128.1">
    <property type="nucleotide sequence ID" value="NZ_JACORU010000007.1"/>
</dbReference>
<sequence>MPEAPDDFSALAHSLCEAARAPAPPLERDAEGGIHVDLDVGGVAVTVTHLPDHFPAHVFVLVAFGPLPHEGEAASSREFLDANLLMMRPGAPVFGRDPLDGQVVLHACCAMANVDGELLLAGIGVAAGMAREWRRTGRLAAAAHEEAMPFGAAVG</sequence>
<organism evidence="1 2">
    <name type="scientific">Ramlibacter albus</name>
    <dbReference type="NCBI Taxonomy" id="2079448"/>
    <lineage>
        <taxon>Bacteria</taxon>
        <taxon>Pseudomonadati</taxon>
        <taxon>Pseudomonadota</taxon>
        <taxon>Betaproteobacteria</taxon>
        <taxon>Burkholderiales</taxon>
        <taxon>Comamonadaceae</taxon>
        <taxon>Ramlibacter</taxon>
    </lineage>
</organism>
<dbReference type="AlphaFoldDB" id="A0A923S483"/>
<accession>A0A923S483</accession>
<evidence type="ECO:0000313" key="1">
    <source>
        <dbReference type="EMBL" id="MBC5766643.1"/>
    </source>
</evidence>
<reference evidence="1" key="1">
    <citation type="submission" date="2020-08" db="EMBL/GenBank/DDBJ databases">
        <title>Ramlibacter sp. GTP1 16S ribosomal RNA gene genome sequencing and assembly.</title>
        <authorList>
            <person name="Kang M."/>
        </authorList>
    </citation>
    <scope>NUCLEOTIDE SEQUENCE</scope>
    <source>
        <strain evidence="1">GTP1</strain>
    </source>
</reference>
<evidence type="ECO:0000313" key="2">
    <source>
        <dbReference type="Proteomes" id="UP000596827"/>
    </source>
</evidence>
<gene>
    <name evidence="1" type="ORF">H8R02_19395</name>
</gene>
<keyword evidence="2" id="KW-1185">Reference proteome</keyword>
<dbReference type="SUPFAM" id="SSF69635">
    <property type="entry name" value="Type III secretory system chaperone-like"/>
    <property type="match status" value="1"/>
</dbReference>
<dbReference type="GO" id="GO:0030254">
    <property type="term" value="P:protein secretion by the type III secretion system"/>
    <property type="evidence" value="ECO:0007669"/>
    <property type="project" value="InterPro"/>
</dbReference>
<dbReference type="InterPro" id="IPR010261">
    <property type="entry name" value="Tir_chaperone"/>
</dbReference>
<dbReference type="Pfam" id="PF05932">
    <property type="entry name" value="CesT"/>
    <property type="match status" value="1"/>
</dbReference>
<protein>
    <submittedName>
        <fullName evidence="1">CesT family type III secretion system chaperone</fullName>
    </submittedName>
</protein>
<dbReference type="EMBL" id="JACORU010000007">
    <property type="protein sequence ID" value="MBC5766643.1"/>
    <property type="molecule type" value="Genomic_DNA"/>
</dbReference>
<dbReference type="Proteomes" id="UP000596827">
    <property type="component" value="Unassembled WGS sequence"/>
</dbReference>
<proteinExistence type="predicted"/>
<dbReference type="CDD" id="cd17020">
    <property type="entry name" value="T3SC_IA_ShcM-like"/>
    <property type="match status" value="1"/>
</dbReference>
<dbReference type="Gene3D" id="3.30.1460.10">
    <property type="match status" value="1"/>
</dbReference>
<comment type="caution">
    <text evidence="1">The sequence shown here is derived from an EMBL/GenBank/DDBJ whole genome shotgun (WGS) entry which is preliminary data.</text>
</comment>